<comment type="catalytic activity">
    <reaction evidence="1 6">
        <text>adenosine 5'-phosphosulfate + ATP = 3'-phosphoadenylyl sulfate + ADP + H(+)</text>
        <dbReference type="Rhea" id="RHEA:24152"/>
        <dbReference type="ChEBI" id="CHEBI:15378"/>
        <dbReference type="ChEBI" id="CHEBI:30616"/>
        <dbReference type="ChEBI" id="CHEBI:58243"/>
        <dbReference type="ChEBI" id="CHEBI:58339"/>
        <dbReference type="ChEBI" id="CHEBI:456216"/>
        <dbReference type="EC" id="2.7.1.25"/>
    </reaction>
</comment>
<evidence type="ECO:0000256" key="4">
    <source>
        <dbReference type="ARBA" id="ARBA00022741"/>
    </source>
</evidence>
<dbReference type="GO" id="GO:0019379">
    <property type="term" value="P:sulfate assimilation, phosphoadenylyl sulfate reduction by phosphoadenylyl-sulfate reductase (thioredoxin)"/>
    <property type="evidence" value="ECO:0007669"/>
    <property type="project" value="TreeGrafter"/>
</dbReference>
<dbReference type="InterPro" id="IPR050512">
    <property type="entry name" value="Sulf_AdTrans/APS_kinase"/>
</dbReference>
<comment type="pathway">
    <text evidence="6">Sulfur metabolism; hydrogen sulfide biosynthesis; sulfite from sulfate: step 2/3.</text>
</comment>
<dbReference type="GO" id="GO:0070814">
    <property type="term" value="P:hydrogen sulfide biosynthetic process"/>
    <property type="evidence" value="ECO:0007669"/>
    <property type="project" value="UniProtKB-UniPathway"/>
</dbReference>
<dbReference type="GO" id="GO:0005524">
    <property type="term" value="F:ATP binding"/>
    <property type="evidence" value="ECO:0007669"/>
    <property type="project" value="UniProtKB-KW"/>
</dbReference>
<dbReference type="RefSeq" id="WP_076374124.1">
    <property type="nucleotide sequence ID" value="NZ_FTMG01000007.1"/>
</dbReference>
<reference evidence="10 11" key="1">
    <citation type="submission" date="2020-08" db="EMBL/GenBank/DDBJ databases">
        <title>Genomic Encyclopedia of Type Strains, Phase IV (KMG-V): Genome sequencing to study the core and pangenomes of soil and plant-associated prokaryotes.</title>
        <authorList>
            <person name="Whitman W."/>
        </authorList>
    </citation>
    <scope>NUCLEOTIDE SEQUENCE [LARGE SCALE GENOMIC DNA]</scope>
    <source>
        <strain evidence="8 10">ANJLi2</strain>
        <strain evidence="9 11">MP601</strain>
    </source>
</reference>
<evidence type="ECO:0000256" key="6">
    <source>
        <dbReference type="RuleBase" id="RU004347"/>
    </source>
</evidence>
<dbReference type="GO" id="GO:0005737">
    <property type="term" value="C:cytoplasm"/>
    <property type="evidence" value="ECO:0007669"/>
    <property type="project" value="TreeGrafter"/>
</dbReference>
<dbReference type="Proteomes" id="UP000541583">
    <property type="component" value="Unassembled WGS sequence"/>
</dbReference>
<organism evidence="9 11">
    <name type="scientific">Mucilaginibacter lappiensis</name>
    <dbReference type="NCBI Taxonomy" id="354630"/>
    <lineage>
        <taxon>Bacteria</taxon>
        <taxon>Pseudomonadati</taxon>
        <taxon>Bacteroidota</taxon>
        <taxon>Sphingobacteriia</taxon>
        <taxon>Sphingobacteriales</taxon>
        <taxon>Sphingobacteriaceae</taxon>
        <taxon>Mucilaginibacter</taxon>
    </lineage>
</organism>
<proteinExistence type="inferred from homology"/>
<keyword evidence="6 9" id="KW-0418">Kinase</keyword>
<evidence type="ECO:0000256" key="1">
    <source>
        <dbReference type="ARBA" id="ARBA00001823"/>
    </source>
</evidence>
<dbReference type="GO" id="GO:0004020">
    <property type="term" value="F:adenylylsulfate kinase activity"/>
    <property type="evidence" value="ECO:0007669"/>
    <property type="project" value="UniProtKB-EC"/>
</dbReference>
<dbReference type="UniPathway" id="UPA00140">
    <property type="reaction ID" value="UER00205"/>
</dbReference>
<protein>
    <recommendedName>
        <fullName evidence="2 6">Adenylyl-sulfate kinase</fullName>
        <ecNumber evidence="2 6">2.7.1.25</ecNumber>
    </recommendedName>
</protein>
<dbReference type="PANTHER" id="PTHR42700">
    <property type="entry name" value="SULFATE ADENYLYLTRANSFERASE"/>
    <property type="match status" value="1"/>
</dbReference>
<dbReference type="OrthoDB" id="9804504at2"/>
<evidence type="ECO:0000256" key="2">
    <source>
        <dbReference type="ARBA" id="ARBA00012121"/>
    </source>
</evidence>
<dbReference type="EC" id="2.7.1.25" evidence="2 6"/>
<dbReference type="SUPFAM" id="SSF52540">
    <property type="entry name" value="P-loop containing nucleoside triphosphate hydrolases"/>
    <property type="match status" value="1"/>
</dbReference>
<dbReference type="GO" id="GO:0004781">
    <property type="term" value="F:sulfate adenylyltransferase (ATP) activity"/>
    <property type="evidence" value="ECO:0007669"/>
    <property type="project" value="TreeGrafter"/>
</dbReference>
<dbReference type="NCBIfam" id="TIGR00455">
    <property type="entry name" value="apsK"/>
    <property type="match status" value="1"/>
</dbReference>
<gene>
    <name evidence="9" type="ORF">HDF22_005903</name>
    <name evidence="8" type="ORF">HDF23_003364</name>
</gene>
<dbReference type="AlphaFoldDB" id="A0A1N7AUX2"/>
<dbReference type="EMBL" id="JACHCA010000030">
    <property type="protein sequence ID" value="MBB6131750.1"/>
    <property type="molecule type" value="Genomic_DNA"/>
</dbReference>
<evidence type="ECO:0000313" key="10">
    <source>
        <dbReference type="Proteomes" id="UP000541583"/>
    </source>
</evidence>
<dbReference type="InterPro" id="IPR002891">
    <property type="entry name" value="APS"/>
</dbReference>
<dbReference type="GO" id="GO:0010134">
    <property type="term" value="P:sulfate assimilation via adenylyl sulfate reduction"/>
    <property type="evidence" value="ECO:0007669"/>
    <property type="project" value="TreeGrafter"/>
</dbReference>
<evidence type="ECO:0000259" key="7">
    <source>
        <dbReference type="Pfam" id="PF01583"/>
    </source>
</evidence>
<dbReference type="PANTHER" id="PTHR42700:SF1">
    <property type="entry name" value="SULFATE ADENYLYLTRANSFERASE"/>
    <property type="match status" value="1"/>
</dbReference>
<dbReference type="Proteomes" id="UP000548326">
    <property type="component" value="Unassembled WGS sequence"/>
</dbReference>
<dbReference type="Gene3D" id="3.40.50.300">
    <property type="entry name" value="P-loop containing nucleotide triphosphate hydrolases"/>
    <property type="match status" value="1"/>
</dbReference>
<comment type="function">
    <text evidence="6">Catalyzes the synthesis of activated sulfate.</text>
</comment>
<evidence type="ECO:0000313" key="9">
    <source>
        <dbReference type="EMBL" id="MBB6131750.1"/>
    </source>
</evidence>
<evidence type="ECO:0000313" key="11">
    <source>
        <dbReference type="Proteomes" id="UP000548326"/>
    </source>
</evidence>
<comment type="caution">
    <text evidence="9">The sequence shown here is derived from an EMBL/GenBank/DDBJ whole genome shotgun (WGS) entry which is preliminary data.</text>
</comment>
<dbReference type="STRING" id="354630.SAMN05421821_107128"/>
<feature type="domain" description="APS kinase" evidence="7">
    <location>
        <begin position="2"/>
        <end position="151"/>
    </location>
</feature>
<dbReference type="Pfam" id="PF01583">
    <property type="entry name" value="APS_kinase"/>
    <property type="match status" value="1"/>
</dbReference>
<name>A0A1N7AUX2_9SPHI</name>
<dbReference type="EMBL" id="JACHCB010000008">
    <property type="protein sequence ID" value="MBB6110605.1"/>
    <property type="molecule type" value="Genomic_DNA"/>
</dbReference>
<evidence type="ECO:0000256" key="5">
    <source>
        <dbReference type="ARBA" id="ARBA00022840"/>
    </source>
</evidence>
<accession>A0A1N7AUX2</accession>
<evidence type="ECO:0000313" key="8">
    <source>
        <dbReference type="EMBL" id="MBB6110605.1"/>
    </source>
</evidence>
<keyword evidence="3 6" id="KW-0808">Transferase</keyword>
<dbReference type="CDD" id="cd02027">
    <property type="entry name" value="APSK"/>
    <property type="match status" value="1"/>
</dbReference>
<sequence length="187" mass="21097">MILLFCGLSGAGKTTLAKNVAAELTELGIKIEIIDGDEYRQEICRDLGFSREDRSENIRRLGFVASRFSSQGIVTIISAINPYDDVRRELADRYGDVNIVHIDCPVNKLIDRDTKGLYQRALLPDGHPNKLLNLTGINDRFDVPYDADLYINTSENSIQQSTSLLVYFILNNLYATEKISNKMTDNF</sequence>
<comment type="similarity">
    <text evidence="6">Belongs to the APS kinase family.</text>
</comment>
<keyword evidence="4 6" id="KW-0547">Nucleotide-binding</keyword>
<keyword evidence="5 6" id="KW-0067">ATP-binding</keyword>
<dbReference type="InterPro" id="IPR059117">
    <property type="entry name" value="APS_kinase_dom"/>
</dbReference>
<keyword evidence="10" id="KW-1185">Reference proteome</keyword>
<dbReference type="InterPro" id="IPR027417">
    <property type="entry name" value="P-loop_NTPase"/>
</dbReference>
<evidence type="ECO:0000256" key="3">
    <source>
        <dbReference type="ARBA" id="ARBA00022679"/>
    </source>
</evidence>